<evidence type="ECO:0000313" key="2">
    <source>
        <dbReference type="EMBL" id="QDU86878.1"/>
    </source>
</evidence>
<dbReference type="SMART" id="SM00860">
    <property type="entry name" value="SMI1_KNR4"/>
    <property type="match status" value="1"/>
</dbReference>
<reference evidence="2 3" key="1">
    <citation type="submission" date="2019-02" db="EMBL/GenBank/DDBJ databases">
        <title>Deep-cultivation of Planctomycetes and their phenomic and genomic characterization uncovers novel biology.</title>
        <authorList>
            <person name="Wiegand S."/>
            <person name="Jogler M."/>
            <person name="Boedeker C."/>
            <person name="Pinto D."/>
            <person name="Vollmers J."/>
            <person name="Rivas-Marin E."/>
            <person name="Kohn T."/>
            <person name="Peeters S.H."/>
            <person name="Heuer A."/>
            <person name="Rast P."/>
            <person name="Oberbeckmann S."/>
            <person name="Bunk B."/>
            <person name="Jeske O."/>
            <person name="Meyerdierks A."/>
            <person name="Storesund J.E."/>
            <person name="Kallscheuer N."/>
            <person name="Luecker S."/>
            <person name="Lage O.M."/>
            <person name="Pohl T."/>
            <person name="Merkel B.J."/>
            <person name="Hornburger P."/>
            <person name="Mueller R.-W."/>
            <person name="Bruemmer F."/>
            <person name="Labrenz M."/>
            <person name="Spormann A.M."/>
            <person name="Op den Camp H."/>
            <person name="Overmann J."/>
            <person name="Amann R."/>
            <person name="Jetten M.S.M."/>
            <person name="Mascher T."/>
            <person name="Medema M.H."/>
            <person name="Devos D.P."/>
            <person name="Kaster A.-K."/>
            <person name="Ovreas L."/>
            <person name="Rohde M."/>
            <person name="Galperin M.Y."/>
            <person name="Jogler C."/>
        </authorList>
    </citation>
    <scope>NUCLEOTIDE SEQUENCE [LARGE SCALE GENOMIC DNA]</scope>
    <source>
        <strain evidence="2 3">Pla175</strain>
    </source>
</reference>
<dbReference type="AlphaFoldDB" id="A0A518D5X8"/>
<gene>
    <name evidence="2" type="ORF">Pla175_02320</name>
</gene>
<dbReference type="Pfam" id="PF14568">
    <property type="entry name" value="SUKH_6"/>
    <property type="match status" value="1"/>
</dbReference>
<organism evidence="2 3">
    <name type="scientific">Pirellulimonas nuda</name>
    <dbReference type="NCBI Taxonomy" id="2528009"/>
    <lineage>
        <taxon>Bacteria</taxon>
        <taxon>Pseudomonadati</taxon>
        <taxon>Planctomycetota</taxon>
        <taxon>Planctomycetia</taxon>
        <taxon>Pirellulales</taxon>
        <taxon>Lacipirellulaceae</taxon>
        <taxon>Pirellulimonas</taxon>
    </lineage>
</organism>
<dbReference type="InterPro" id="IPR018958">
    <property type="entry name" value="Knr4/Smi1-like_dom"/>
</dbReference>
<dbReference type="RefSeq" id="WP_197527185.1">
    <property type="nucleotide sequence ID" value="NZ_CP036291.1"/>
</dbReference>
<dbReference type="InterPro" id="IPR037883">
    <property type="entry name" value="Knr4/Smi1-like_sf"/>
</dbReference>
<sequence>MAVQSWREMLRGLSSDCEFSPPTTEYQLESSERELGAGLPDDLRSLLSETNGVTAEYGVALIWPIERILNDNMAFRSNPEFRELYMPFEPLLFFADAGNGDQFGFSVLAGCVRRTDVFTWNHEDDSRTWVAPTLARYLEGWLSGQINL</sequence>
<dbReference type="Proteomes" id="UP000317429">
    <property type="component" value="Chromosome"/>
</dbReference>
<evidence type="ECO:0000313" key="3">
    <source>
        <dbReference type="Proteomes" id="UP000317429"/>
    </source>
</evidence>
<dbReference type="Gene3D" id="3.40.1580.10">
    <property type="entry name" value="SMI1/KNR4-like"/>
    <property type="match status" value="1"/>
</dbReference>
<proteinExistence type="predicted"/>
<name>A0A518D5X8_9BACT</name>
<dbReference type="SUPFAM" id="SSF160631">
    <property type="entry name" value="SMI1/KNR4-like"/>
    <property type="match status" value="1"/>
</dbReference>
<feature type="domain" description="Knr4/Smi1-like" evidence="1">
    <location>
        <begin position="22"/>
        <end position="144"/>
    </location>
</feature>
<dbReference type="EMBL" id="CP036291">
    <property type="protein sequence ID" value="QDU86878.1"/>
    <property type="molecule type" value="Genomic_DNA"/>
</dbReference>
<accession>A0A518D5X8</accession>
<evidence type="ECO:0000259" key="1">
    <source>
        <dbReference type="SMART" id="SM00860"/>
    </source>
</evidence>
<keyword evidence="3" id="KW-1185">Reference proteome</keyword>
<dbReference type="KEGG" id="pnd:Pla175_02320"/>
<protein>
    <submittedName>
        <fullName evidence="2">SMI1 / KNR4 family protein</fullName>
    </submittedName>
</protein>